<feature type="binding site" evidence="3">
    <location>
        <begin position="232"/>
        <end position="233"/>
    </location>
    <ligand>
        <name>ATP</name>
        <dbReference type="ChEBI" id="CHEBI:30616"/>
    </ligand>
</feature>
<dbReference type="Gene3D" id="1.10.10.10">
    <property type="entry name" value="Winged helix-like DNA-binding domain superfamily/Winged helix DNA-binding domain"/>
    <property type="match status" value="1"/>
</dbReference>
<dbReference type="Proteomes" id="UP000273500">
    <property type="component" value="Unassembled WGS sequence"/>
</dbReference>
<dbReference type="EMBL" id="RWIT01000008">
    <property type="protein sequence ID" value="RSK47477.1"/>
    <property type="molecule type" value="Genomic_DNA"/>
</dbReference>
<feature type="active site" evidence="2">
    <location>
        <position position="190"/>
    </location>
</feature>
<proteinExistence type="predicted"/>
<accession>A0A3R9NHS5</accession>
<feature type="binding site" evidence="1">
    <location>
        <position position="232"/>
    </location>
    <ligand>
        <name>ATP</name>
        <dbReference type="ChEBI" id="CHEBI:30616"/>
    </ligand>
</feature>
<gene>
    <name evidence="5" type="ORF">EI291_14545</name>
</gene>
<organism evidence="5 6">
    <name type="scientific">Hymenobacter rigui</name>
    <dbReference type="NCBI Taxonomy" id="334424"/>
    <lineage>
        <taxon>Bacteria</taxon>
        <taxon>Pseudomonadati</taxon>
        <taxon>Bacteroidota</taxon>
        <taxon>Cytophagia</taxon>
        <taxon>Cytophagales</taxon>
        <taxon>Hymenobacteraceae</taxon>
        <taxon>Hymenobacter</taxon>
    </lineage>
</organism>
<dbReference type="InterPro" id="IPR011991">
    <property type="entry name" value="ArsR-like_HTH"/>
</dbReference>
<dbReference type="CDD" id="cd00090">
    <property type="entry name" value="HTH_ARSR"/>
    <property type="match status" value="1"/>
</dbReference>
<dbReference type="GO" id="GO:0005524">
    <property type="term" value="F:ATP binding"/>
    <property type="evidence" value="ECO:0007669"/>
    <property type="project" value="UniProtKB-KW"/>
</dbReference>
<keyword evidence="1" id="KW-0067">ATP-binding</keyword>
<comment type="caution">
    <text evidence="5">The sequence shown here is derived from an EMBL/GenBank/DDBJ whole genome shotgun (WGS) entry which is preliminary data.</text>
</comment>
<dbReference type="InterPro" id="IPR025758">
    <property type="entry name" value="Fic/DOC_N"/>
</dbReference>
<dbReference type="PROSITE" id="PS51459">
    <property type="entry name" value="FIDO"/>
    <property type="match status" value="1"/>
</dbReference>
<dbReference type="PIRSF" id="PIRSF038925">
    <property type="entry name" value="AMP-prot_trans"/>
    <property type="match status" value="1"/>
</dbReference>
<evidence type="ECO:0000256" key="1">
    <source>
        <dbReference type="PIRSR" id="PIRSR038925-1"/>
    </source>
</evidence>
<dbReference type="InterPro" id="IPR036390">
    <property type="entry name" value="WH_DNA-bd_sf"/>
</dbReference>
<dbReference type="InterPro" id="IPR036597">
    <property type="entry name" value="Fido-like_dom_sf"/>
</dbReference>
<dbReference type="Pfam" id="PF13784">
    <property type="entry name" value="Fic_N"/>
    <property type="match status" value="1"/>
</dbReference>
<dbReference type="InterPro" id="IPR003812">
    <property type="entry name" value="Fido"/>
</dbReference>
<dbReference type="Pfam" id="PF21248">
    <property type="entry name" value="SoFic-like_C"/>
    <property type="match status" value="1"/>
</dbReference>
<evidence type="ECO:0000259" key="4">
    <source>
        <dbReference type="PROSITE" id="PS51459"/>
    </source>
</evidence>
<dbReference type="PANTHER" id="PTHR13504:SF35">
    <property type="entry name" value="PROTEIN ADENYLYLTRANSFERASE SOFIC"/>
    <property type="match status" value="1"/>
</dbReference>
<evidence type="ECO:0000256" key="3">
    <source>
        <dbReference type="PIRSR" id="PIRSR640198-2"/>
    </source>
</evidence>
<feature type="domain" description="Fido" evidence="4">
    <location>
        <begin position="109"/>
        <end position="254"/>
    </location>
</feature>
<evidence type="ECO:0000256" key="2">
    <source>
        <dbReference type="PIRSR" id="PIRSR640198-1"/>
    </source>
</evidence>
<reference evidence="5 6" key="1">
    <citation type="submission" date="2018-12" db="EMBL/GenBank/DDBJ databases">
        <authorList>
            <person name="Feng G."/>
            <person name="Zhu H."/>
        </authorList>
    </citation>
    <scope>NUCLEOTIDE SEQUENCE [LARGE SCALE GENOMIC DNA]</scope>
    <source>
        <strain evidence="5 6">KCTC 12533</strain>
    </source>
</reference>
<feature type="binding site" evidence="1">
    <location>
        <begin position="195"/>
        <end position="201"/>
    </location>
    <ligand>
        <name>ATP</name>
        <dbReference type="ChEBI" id="CHEBI:30616"/>
    </ligand>
</feature>
<dbReference type="SUPFAM" id="SSF140931">
    <property type="entry name" value="Fic-like"/>
    <property type="match status" value="1"/>
</dbReference>
<dbReference type="InterPro" id="IPR026287">
    <property type="entry name" value="SoFic-like"/>
</dbReference>
<dbReference type="AlphaFoldDB" id="A0A3R9NHS5"/>
<dbReference type="InterPro" id="IPR036388">
    <property type="entry name" value="WH-like_DNA-bd_sf"/>
</dbReference>
<feature type="binding site" evidence="3">
    <location>
        <begin position="194"/>
        <end position="201"/>
    </location>
    <ligand>
        <name>ATP</name>
        <dbReference type="ChEBI" id="CHEBI:30616"/>
    </ligand>
</feature>
<dbReference type="SUPFAM" id="SSF46785">
    <property type="entry name" value="Winged helix' DNA-binding domain"/>
    <property type="match status" value="1"/>
</dbReference>
<dbReference type="InterPro" id="IPR040198">
    <property type="entry name" value="Fido_containing"/>
</dbReference>
<dbReference type="RefSeq" id="WP_125421309.1">
    <property type="nucleotide sequence ID" value="NZ_RWIT01000008.1"/>
</dbReference>
<keyword evidence="6" id="KW-1185">Reference proteome</keyword>
<keyword evidence="1" id="KW-0547">Nucleotide-binding</keyword>
<dbReference type="GO" id="GO:0006355">
    <property type="term" value="P:regulation of DNA-templated transcription"/>
    <property type="evidence" value="ECO:0007669"/>
    <property type="project" value="UniProtKB-ARBA"/>
</dbReference>
<evidence type="ECO:0000313" key="5">
    <source>
        <dbReference type="EMBL" id="RSK47477.1"/>
    </source>
</evidence>
<evidence type="ECO:0000313" key="6">
    <source>
        <dbReference type="Proteomes" id="UP000273500"/>
    </source>
</evidence>
<dbReference type="OrthoDB" id="9814400at2"/>
<dbReference type="InterPro" id="IPR048770">
    <property type="entry name" value="SoFic-like_C"/>
</dbReference>
<sequence>MQTNWQPSALPPAIELETRAVLKKLPAAHRALAELKGLVAAIPNESILLDTLPLQEAKDSSAIENIVTTHDELFNAELNLGVSQAAKEVQRYAAALRLGTRLVQQFGFLSANHIAQIQEELKRDNGGYRKLPGTTLKNQRGEVVYTPPQDSITILDLMGNLEQYLNDDSLHDVDPLIKMAVLHFQFESIHPFYDGNGRTGRIINILYLVLKGLLDIPVLYLSRFITHNKADYYHYLQAVRDTGAWEPWLLYMLEGIEQTARESIILITEMRSLMQQTKQQLRTYKFYSQDLLNNLYRHPYTRIEFLQQELNVSRPTAASYLNKLAEDGILVKHKQVNSNYYVNQPLFELLARLG</sequence>
<feature type="binding site" evidence="1">
    <location>
        <position position="64"/>
    </location>
    <ligand>
        <name>ATP</name>
        <dbReference type="ChEBI" id="CHEBI:30616"/>
    </ligand>
</feature>
<dbReference type="Pfam" id="PF02661">
    <property type="entry name" value="Fic"/>
    <property type="match status" value="1"/>
</dbReference>
<dbReference type="Gene3D" id="1.10.3290.10">
    <property type="entry name" value="Fido-like domain"/>
    <property type="match status" value="1"/>
</dbReference>
<name>A0A3R9NHS5_9BACT</name>
<protein>
    <submittedName>
        <fullName evidence="5">Fic family protein</fullName>
    </submittedName>
</protein>
<feature type="binding site" evidence="1">
    <location>
        <position position="190"/>
    </location>
    <ligand>
        <name>ATP</name>
        <dbReference type="ChEBI" id="CHEBI:30616"/>
    </ligand>
</feature>
<dbReference type="PANTHER" id="PTHR13504">
    <property type="entry name" value="FIDO DOMAIN-CONTAINING PROTEIN DDB_G0283145"/>
    <property type="match status" value="1"/>
</dbReference>